<organism evidence="2 3">
    <name type="scientific">Fasciola gigantica</name>
    <name type="common">Giant liver fluke</name>
    <dbReference type="NCBI Taxonomy" id="46835"/>
    <lineage>
        <taxon>Eukaryota</taxon>
        <taxon>Metazoa</taxon>
        <taxon>Spiralia</taxon>
        <taxon>Lophotrochozoa</taxon>
        <taxon>Platyhelminthes</taxon>
        <taxon>Trematoda</taxon>
        <taxon>Digenea</taxon>
        <taxon>Plagiorchiida</taxon>
        <taxon>Echinostomata</taxon>
        <taxon>Echinostomatoidea</taxon>
        <taxon>Fasciolidae</taxon>
        <taxon>Fasciola</taxon>
    </lineage>
</organism>
<evidence type="ECO:0000256" key="1">
    <source>
        <dbReference type="SAM" id="SignalP"/>
    </source>
</evidence>
<name>A0A504YJV9_FASGI</name>
<gene>
    <name evidence="2" type="ORF">FGIG_06698</name>
</gene>
<feature type="signal peptide" evidence="1">
    <location>
        <begin position="1"/>
        <end position="23"/>
    </location>
</feature>
<keyword evidence="3" id="KW-1185">Reference proteome</keyword>
<dbReference type="Proteomes" id="UP000316759">
    <property type="component" value="Unassembled WGS sequence"/>
</dbReference>
<comment type="caution">
    <text evidence="2">The sequence shown here is derived from an EMBL/GenBank/DDBJ whole genome shotgun (WGS) entry which is preliminary data.</text>
</comment>
<sequence length="88" mass="9860">MLPHSMLTYMNLVYVYFFVLVKAEIVIEVPVQYDDKGSPFLKVDGETYEVALGGISGRNIGTCSLEILAYPANATEISRFEGSRYVKM</sequence>
<reference evidence="2 3" key="1">
    <citation type="submission" date="2019-04" db="EMBL/GenBank/DDBJ databases">
        <title>Annotation for the trematode Fasciola gigantica.</title>
        <authorList>
            <person name="Choi Y.-J."/>
        </authorList>
    </citation>
    <scope>NUCLEOTIDE SEQUENCE [LARGE SCALE GENOMIC DNA]</scope>
    <source>
        <strain evidence="2">Uganda_cow_1</strain>
    </source>
</reference>
<dbReference type="AlphaFoldDB" id="A0A504YJV9"/>
<dbReference type="EMBL" id="SUNJ01009030">
    <property type="protein sequence ID" value="TPP60735.1"/>
    <property type="molecule type" value="Genomic_DNA"/>
</dbReference>
<accession>A0A504YJV9</accession>
<proteinExistence type="predicted"/>
<keyword evidence="1" id="KW-0732">Signal</keyword>
<protein>
    <submittedName>
        <fullName evidence="2">Uncharacterized protein</fullName>
    </submittedName>
</protein>
<evidence type="ECO:0000313" key="3">
    <source>
        <dbReference type="Proteomes" id="UP000316759"/>
    </source>
</evidence>
<feature type="chain" id="PRO_5021442933" evidence="1">
    <location>
        <begin position="24"/>
        <end position="88"/>
    </location>
</feature>
<evidence type="ECO:0000313" key="2">
    <source>
        <dbReference type="EMBL" id="TPP60735.1"/>
    </source>
</evidence>